<evidence type="ECO:0000256" key="13">
    <source>
        <dbReference type="SAM" id="MobiDB-lite"/>
    </source>
</evidence>
<evidence type="ECO:0000256" key="1">
    <source>
        <dbReference type="ARBA" id="ARBA00004642"/>
    </source>
</evidence>
<evidence type="ECO:0000256" key="3">
    <source>
        <dbReference type="ARBA" id="ARBA00022723"/>
    </source>
</evidence>
<feature type="region of interest" description="Disordered" evidence="13">
    <location>
        <begin position="99"/>
        <end position="128"/>
    </location>
</feature>
<evidence type="ECO:0000256" key="8">
    <source>
        <dbReference type="ARBA" id="ARBA00023125"/>
    </source>
</evidence>
<organism evidence="15 16">
    <name type="scientific">Molorchus minor</name>
    <dbReference type="NCBI Taxonomy" id="1323400"/>
    <lineage>
        <taxon>Eukaryota</taxon>
        <taxon>Metazoa</taxon>
        <taxon>Ecdysozoa</taxon>
        <taxon>Arthropoda</taxon>
        <taxon>Hexapoda</taxon>
        <taxon>Insecta</taxon>
        <taxon>Pterygota</taxon>
        <taxon>Neoptera</taxon>
        <taxon>Endopterygota</taxon>
        <taxon>Coleoptera</taxon>
        <taxon>Polyphaga</taxon>
        <taxon>Cucujiformia</taxon>
        <taxon>Chrysomeloidea</taxon>
        <taxon>Cerambycidae</taxon>
        <taxon>Lamiinae</taxon>
        <taxon>Monochamini</taxon>
        <taxon>Molorchus</taxon>
    </lineage>
</organism>
<dbReference type="Gene3D" id="6.20.210.20">
    <property type="entry name" value="THAP domain"/>
    <property type="match status" value="1"/>
</dbReference>
<gene>
    <name evidence="15" type="ORF">NQ317_012816</name>
</gene>
<dbReference type="SUPFAM" id="SSF57716">
    <property type="entry name" value="Glucocorticoid receptor-like (DNA-binding domain)"/>
    <property type="match status" value="1"/>
</dbReference>
<keyword evidence="9" id="KW-0804">Transcription</keyword>
<keyword evidence="10" id="KW-0539">Nucleus</keyword>
<accession>A0ABQ9K5M1</accession>
<evidence type="ECO:0000313" key="16">
    <source>
        <dbReference type="Proteomes" id="UP001162164"/>
    </source>
</evidence>
<keyword evidence="3" id="KW-0479">Metal-binding</keyword>
<keyword evidence="7" id="KW-0175">Coiled coil</keyword>
<keyword evidence="6" id="KW-0805">Transcription regulation</keyword>
<feature type="domain" description="THAP-type" evidence="14">
    <location>
        <begin position="1"/>
        <end position="79"/>
    </location>
</feature>
<proteinExistence type="inferred from homology"/>
<dbReference type="EMBL" id="JAPWTJ010000019">
    <property type="protein sequence ID" value="KAJ8985164.1"/>
    <property type="molecule type" value="Genomic_DNA"/>
</dbReference>
<protein>
    <recommendedName>
        <fullName evidence="14">THAP-type domain-containing protein</fullName>
    </recommendedName>
</protein>
<dbReference type="PANTHER" id="PTHR46600">
    <property type="entry name" value="THAP DOMAIN-CONTAINING"/>
    <property type="match status" value="1"/>
</dbReference>
<dbReference type="Proteomes" id="UP001162164">
    <property type="component" value="Unassembled WGS sequence"/>
</dbReference>
<evidence type="ECO:0000256" key="4">
    <source>
        <dbReference type="ARBA" id="ARBA00022771"/>
    </source>
</evidence>
<dbReference type="PROSITE" id="PS50950">
    <property type="entry name" value="ZF_THAP"/>
    <property type="match status" value="1"/>
</dbReference>
<evidence type="ECO:0000256" key="6">
    <source>
        <dbReference type="ARBA" id="ARBA00023015"/>
    </source>
</evidence>
<evidence type="ECO:0000256" key="12">
    <source>
        <dbReference type="PROSITE-ProRule" id="PRU00309"/>
    </source>
</evidence>
<keyword evidence="4 12" id="KW-0863">Zinc-finger</keyword>
<evidence type="ECO:0000256" key="5">
    <source>
        <dbReference type="ARBA" id="ARBA00022833"/>
    </source>
</evidence>
<comment type="subcellular location">
    <subcellularLocation>
        <location evidence="1">Nucleus</location>
        <location evidence="1">Nucleoplasm</location>
    </subcellularLocation>
</comment>
<dbReference type="SMART" id="SM00692">
    <property type="entry name" value="DM3"/>
    <property type="match status" value="1"/>
</dbReference>
<evidence type="ECO:0000259" key="14">
    <source>
        <dbReference type="PROSITE" id="PS50950"/>
    </source>
</evidence>
<dbReference type="InterPro" id="IPR038441">
    <property type="entry name" value="THAP_Znf_sf"/>
</dbReference>
<comment type="similarity">
    <text evidence="2">Belongs to the THAP1 family.</text>
</comment>
<name>A0ABQ9K5M1_9CUCU</name>
<evidence type="ECO:0000256" key="9">
    <source>
        <dbReference type="ARBA" id="ARBA00023163"/>
    </source>
</evidence>
<dbReference type="InterPro" id="IPR006612">
    <property type="entry name" value="THAP_Znf"/>
</dbReference>
<keyword evidence="8 12" id="KW-0238">DNA-binding</keyword>
<evidence type="ECO:0000256" key="11">
    <source>
        <dbReference type="ARBA" id="ARBA00023306"/>
    </source>
</evidence>
<evidence type="ECO:0000313" key="15">
    <source>
        <dbReference type="EMBL" id="KAJ8985164.1"/>
    </source>
</evidence>
<dbReference type="SMART" id="SM00980">
    <property type="entry name" value="THAP"/>
    <property type="match status" value="1"/>
</dbReference>
<dbReference type="Pfam" id="PF05485">
    <property type="entry name" value="THAP"/>
    <property type="match status" value="1"/>
</dbReference>
<keyword evidence="16" id="KW-1185">Reference proteome</keyword>
<keyword evidence="5" id="KW-0862">Zinc</keyword>
<sequence>MPGCAAVGCRNSDRKGFSMRRFPSDPKRRTEWLLEMKRGKWTPTEFSRLCEAHFAPEMWEQHRIDGKKRLKMNAVPRLFAFTKFEEYWKPPAEIFSERKPTSLGMDIHNDPTSGGSCMSAPGAAESSN</sequence>
<evidence type="ECO:0000256" key="10">
    <source>
        <dbReference type="ARBA" id="ARBA00023242"/>
    </source>
</evidence>
<keyword evidence="11" id="KW-0131">Cell cycle</keyword>
<reference evidence="15" key="1">
    <citation type="journal article" date="2023" name="Insect Mol. Biol.">
        <title>Genome sequencing provides insights into the evolution of gene families encoding plant cell wall-degrading enzymes in longhorned beetles.</title>
        <authorList>
            <person name="Shin N.R."/>
            <person name="Okamura Y."/>
            <person name="Kirsch R."/>
            <person name="Pauchet Y."/>
        </authorList>
    </citation>
    <scope>NUCLEOTIDE SEQUENCE</scope>
    <source>
        <strain evidence="15">MMC_N1</strain>
    </source>
</reference>
<comment type="caution">
    <text evidence="15">The sequence shown here is derived from an EMBL/GenBank/DDBJ whole genome shotgun (WGS) entry which is preliminary data.</text>
</comment>
<evidence type="ECO:0000256" key="2">
    <source>
        <dbReference type="ARBA" id="ARBA00006177"/>
    </source>
</evidence>
<dbReference type="InterPro" id="IPR026516">
    <property type="entry name" value="THAP1/10"/>
</dbReference>
<dbReference type="PANTHER" id="PTHR46600:SF1">
    <property type="entry name" value="THAP DOMAIN-CONTAINING PROTEIN 1"/>
    <property type="match status" value="1"/>
</dbReference>
<evidence type="ECO:0000256" key="7">
    <source>
        <dbReference type="ARBA" id="ARBA00023054"/>
    </source>
</evidence>